<proteinExistence type="inferred from homology"/>
<dbReference type="InterPro" id="IPR017853">
    <property type="entry name" value="GH"/>
</dbReference>
<dbReference type="InterPro" id="IPR044846">
    <property type="entry name" value="GH10"/>
</dbReference>
<sequence>MSFESLSLLRQKYCCSMNFGIAMDSGRLRNVDFMKIVPYVFDSITCENNMKPNNMSGNTESSAYNYSNADAIVNYAKYHNMIVLGHVLWYDPYNNPKYINPREVSKSVISSVTPTQIRNIVEKHIRGVISHFEDIAPNTVYAWHVINESFWDDGRIQTDQIIQQKLGDDYFRYIHQYAKNIISANTPSNPHGINKPQIKLFYNDWINMDNDLIFNRLKDLKNRGLLDGVGFQCHSTDLVILERMTKRYIEEGFEVHYTEIDFASLLMNITDWYRGVIRIALKYGVTNFTVWGLTDNLSWVYNKNHRGTLYTSLKPPQPSPRYPLLFDSDYRPKPCYNALIEELKAFGNQVYDIFIILGQSNSCGRGRTEYTFDNRVGGGTYNMRTKTFYNDDFNNKFNENIRQFSYDNRIVPAFERLDHLESVGLRNTYGFGLSFARQYIKEGKLTAGRKILLIGCGWSGTGFLNTTVGSNTWKMTVTNNLYERALKRIKLAQSAIGSASSVKAILWHQGEADADYIHRESKETPTTPPRSPSEITTLYISYKTQVATMLNTLRSNVGSTTIPILMGGLCPSGYHNEKVWTDNLQSFNMTDANYKKVDPTKGLHSYYEEMNTKIDEVTKNPANTRFYFVPSVPIPSVPDFNHYLKGDRSTGIVHFNKSSEIELGKRYFYVFNNNRISLT</sequence>
<keyword evidence="9" id="KW-0624">Polysaccharide degradation</keyword>
<evidence type="ECO:0000256" key="3">
    <source>
        <dbReference type="ARBA" id="ARBA00012590"/>
    </source>
</evidence>
<dbReference type="Pfam" id="PF00331">
    <property type="entry name" value="Glyco_hydro_10"/>
    <property type="match status" value="1"/>
</dbReference>
<dbReference type="InterPro" id="IPR036514">
    <property type="entry name" value="SGNH_hydro_sf"/>
</dbReference>
<dbReference type="PANTHER" id="PTHR31490">
    <property type="entry name" value="GLYCOSYL HYDROLASE"/>
    <property type="match status" value="1"/>
</dbReference>
<dbReference type="EMBL" id="MN740165">
    <property type="protein sequence ID" value="QHT91485.1"/>
    <property type="molecule type" value="Genomic_DNA"/>
</dbReference>
<comment type="catalytic activity">
    <reaction evidence="1">
        <text>Endohydrolysis of (1-&gt;4)-beta-D-xylosidic linkages in xylans.</text>
        <dbReference type="EC" id="3.2.1.8"/>
    </reaction>
</comment>
<dbReference type="SUPFAM" id="SSF52266">
    <property type="entry name" value="SGNH hydrolase"/>
    <property type="match status" value="1"/>
</dbReference>
<feature type="domain" description="GH10" evidence="10">
    <location>
        <begin position="3"/>
        <end position="342"/>
    </location>
</feature>
<evidence type="ECO:0000256" key="2">
    <source>
        <dbReference type="ARBA" id="ARBA00007495"/>
    </source>
</evidence>
<evidence type="ECO:0000259" key="10">
    <source>
        <dbReference type="PROSITE" id="PS51760"/>
    </source>
</evidence>
<evidence type="ECO:0000313" key="11">
    <source>
        <dbReference type="EMBL" id="QHT91485.1"/>
    </source>
</evidence>
<protein>
    <recommendedName>
        <fullName evidence="3">endo-1,4-beta-xylanase</fullName>
        <ecNumber evidence="3">3.2.1.8</ecNumber>
    </recommendedName>
</protein>
<keyword evidence="4" id="KW-0858">Xylan degradation</keyword>
<organism evidence="11">
    <name type="scientific">viral metagenome</name>
    <dbReference type="NCBI Taxonomy" id="1070528"/>
    <lineage>
        <taxon>unclassified sequences</taxon>
        <taxon>metagenomes</taxon>
        <taxon>organismal metagenomes</taxon>
    </lineage>
</organism>
<keyword evidence="7" id="KW-0119">Carbohydrate metabolism</keyword>
<dbReference type="SUPFAM" id="SSF51445">
    <property type="entry name" value="(Trans)glycosidases"/>
    <property type="match status" value="1"/>
</dbReference>
<keyword evidence="5" id="KW-0732">Signal</keyword>
<dbReference type="GO" id="GO:0045493">
    <property type="term" value="P:xylan catabolic process"/>
    <property type="evidence" value="ECO:0007669"/>
    <property type="project" value="UniProtKB-KW"/>
</dbReference>
<evidence type="ECO:0000256" key="5">
    <source>
        <dbReference type="ARBA" id="ARBA00022729"/>
    </source>
</evidence>
<dbReference type="EC" id="3.2.1.8" evidence="3"/>
<dbReference type="InterPro" id="IPR005181">
    <property type="entry name" value="SASA"/>
</dbReference>
<dbReference type="GO" id="GO:0031176">
    <property type="term" value="F:endo-1,4-beta-xylanase activity"/>
    <property type="evidence" value="ECO:0007669"/>
    <property type="project" value="UniProtKB-EC"/>
</dbReference>
<evidence type="ECO:0000256" key="9">
    <source>
        <dbReference type="ARBA" id="ARBA00023326"/>
    </source>
</evidence>
<dbReference type="PROSITE" id="PS51760">
    <property type="entry name" value="GH10_2"/>
    <property type="match status" value="1"/>
</dbReference>
<accession>A0A6C0IG28</accession>
<dbReference type="Gene3D" id="3.40.50.1110">
    <property type="entry name" value="SGNH hydrolase"/>
    <property type="match status" value="1"/>
</dbReference>
<evidence type="ECO:0000256" key="7">
    <source>
        <dbReference type="ARBA" id="ARBA00023277"/>
    </source>
</evidence>
<evidence type="ECO:0000256" key="4">
    <source>
        <dbReference type="ARBA" id="ARBA00022651"/>
    </source>
</evidence>
<keyword evidence="6" id="KW-0378">Hydrolase</keyword>
<name>A0A6C0IG28_9ZZZZ</name>
<dbReference type="Pfam" id="PF03629">
    <property type="entry name" value="SASA"/>
    <property type="match status" value="1"/>
</dbReference>
<comment type="similarity">
    <text evidence="2">Belongs to the glycosyl hydrolase 10 (cellulase F) family.</text>
</comment>
<reference evidence="11" key="1">
    <citation type="journal article" date="2020" name="Nature">
        <title>Giant virus diversity and host interactions through global metagenomics.</title>
        <authorList>
            <person name="Schulz F."/>
            <person name="Roux S."/>
            <person name="Paez-Espino D."/>
            <person name="Jungbluth S."/>
            <person name="Walsh D.A."/>
            <person name="Denef V.J."/>
            <person name="McMahon K.D."/>
            <person name="Konstantinidis K.T."/>
            <person name="Eloe-Fadrosh E.A."/>
            <person name="Kyrpides N.C."/>
            <person name="Woyke T."/>
        </authorList>
    </citation>
    <scope>NUCLEOTIDE SEQUENCE</scope>
    <source>
        <strain evidence="11">GVMAG-M-3300023184-77</strain>
    </source>
</reference>
<dbReference type="PANTHER" id="PTHR31490:SF88">
    <property type="entry name" value="BETA-XYLANASE"/>
    <property type="match status" value="1"/>
</dbReference>
<dbReference type="InterPro" id="IPR001000">
    <property type="entry name" value="GH10_dom"/>
</dbReference>
<dbReference type="SMART" id="SM00633">
    <property type="entry name" value="Glyco_10"/>
    <property type="match status" value="1"/>
</dbReference>
<evidence type="ECO:0000256" key="8">
    <source>
        <dbReference type="ARBA" id="ARBA00023295"/>
    </source>
</evidence>
<keyword evidence="8" id="KW-0326">Glycosidase</keyword>
<dbReference type="Gene3D" id="3.20.20.80">
    <property type="entry name" value="Glycosidases"/>
    <property type="match status" value="1"/>
</dbReference>
<evidence type="ECO:0000256" key="6">
    <source>
        <dbReference type="ARBA" id="ARBA00022801"/>
    </source>
</evidence>
<evidence type="ECO:0000256" key="1">
    <source>
        <dbReference type="ARBA" id="ARBA00000681"/>
    </source>
</evidence>
<dbReference type="AlphaFoldDB" id="A0A6C0IG28"/>